<dbReference type="EMBL" id="AQGW01000025">
    <property type="protein sequence ID" value="MBE0384819.1"/>
    <property type="molecule type" value="Genomic_DNA"/>
</dbReference>
<comment type="caution">
    <text evidence="2">The sequence shown here is derived from an EMBL/GenBank/DDBJ whole genome shotgun (WGS) entry which is preliminary data.</text>
</comment>
<keyword evidence="1" id="KW-0472">Membrane</keyword>
<evidence type="ECO:0000313" key="2">
    <source>
        <dbReference type="EMBL" id="MBE0384819.1"/>
    </source>
</evidence>
<feature type="transmembrane region" description="Helical" evidence="1">
    <location>
        <begin position="12"/>
        <end position="32"/>
    </location>
</feature>
<sequence length="52" mass="5983">MILDHYFTKSTVINLIFTNSGVILSITFSFFVKLARQISLKFFIPVDKDLLS</sequence>
<keyword evidence="1" id="KW-0812">Transmembrane</keyword>
<accession>A0ABR9EW97</accession>
<reference evidence="2 3" key="1">
    <citation type="submission" date="2015-06" db="EMBL/GenBank/DDBJ databases">
        <title>Genome sequence of Pseudoalteromonas carrageenovora.</title>
        <authorList>
            <person name="Xie B.-B."/>
            <person name="Rong J.-C."/>
            <person name="Qin Q.-L."/>
            <person name="Zhang Y.-Z."/>
        </authorList>
    </citation>
    <scope>NUCLEOTIDE SEQUENCE [LARGE SCALE GENOMIC DNA]</scope>
    <source>
        <strain evidence="2 3">IAM 12662</strain>
    </source>
</reference>
<protein>
    <submittedName>
        <fullName evidence="2">Uncharacterized protein</fullName>
    </submittedName>
</protein>
<gene>
    <name evidence="2" type="ORF">PCARR_b0859</name>
</gene>
<evidence type="ECO:0000313" key="3">
    <source>
        <dbReference type="Proteomes" id="UP000615003"/>
    </source>
</evidence>
<keyword evidence="3" id="KW-1185">Reference proteome</keyword>
<organism evidence="2 3">
    <name type="scientific">Pseudoalteromonas carrageenovora IAM 12662</name>
    <dbReference type="NCBI Taxonomy" id="1314868"/>
    <lineage>
        <taxon>Bacteria</taxon>
        <taxon>Pseudomonadati</taxon>
        <taxon>Pseudomonadota</taxon>
        <taxon>Gammaproteobacteria</taxon>
        <taxon>Alteromonadales</taxon>
        <taxon>Pseudoalteromonadaceae</taxon>
        <taxon>Pseudoalteromonas</taxon>
    </lineage>
</organism>
<dbReference type="Proteomes" id="UP000615003">
    <property type="component" value="Unassembled WGS sequence"/>
</dbReference>
<name>A0ABR9EW97_PSEVC</name>
<keyword evidence="1" id="KW-1133">Transmembrane helix</keyword>
<evidence type="ECO:0000256" key="1">
    <source>
        <dbReference type="SAM" id="Phobius"/>
    </source>
</evidence>
<proteinExistence type="predicted"/>